<dbReference type="Proteomes" id="UP000030014">
    <property type="component" value="Unassembled WGS sequence"/>
</dbReference>
<proteinExistence type="predicted"/>
<feature type="transmembrane region" description="Helical" evidence="1">
    <location>
        <begin position="103"/>
        <end position="122"/>
    </location>
</feature>
<keyword evidence="1" id="KW-1133">Transmembrane helix</keyword>
<keyword evidence="1" id="KW-0472">Membrane</keyword>
<evidence type="ECO:0000256" key="1">
    <source>
        <dbReference type="SAM" id="Phobius"/>
    </source>
</evidence>
<comment type="caution">
    <text evidence="2">The sequence shown here is derived from an EMBL/GenBank/DDBJ whole genome shotgun (WGS) entry which is preliminary data.</text>
</comment>
<organism evidence="2 3">
    <name type="scientific">Clostridium botulinum C/D str. DC5</name>
    <dbReference type="NCBI Taxonomy" id="1443128"/>
    <lineage>
        <taxon>Bacteria</taxon>
        <taxon>Bacillati</taxon>
        <taxon>Bacillota</taxon>
        <taxon>Clostridia</taxon>
        <taxon>Eubacteriales</taxon>
        <taxon>Clostridiaceae</taxon>
        <taxon>Clostridium</taxon>
    </lineage>
</organism>
<dbReference type="AlphaFoldDB" id="A0A0A0HXF0"/>
<accession>A0A0A0HXF0</accession>
<feature type="transmembrane region" description="Helical" evidence="1">
    <location>
        <begin position="5"/>
        <end position="25"/>
    </location>
</feature>
<dbReference type="RefSeq" id="WP_039260256.1">
    <property type="nucleotide sequence ID" value="NZ_JDRY01000172.1"/>
</dbReference>
<evidence type="ECO:0000313" key="3">
    <source>
        <dbReference type="Proteomes" id="UP000030014"/>
    </source>
</evidence>
<gene>
    <name evidence="2" type="ORF">Z955_15895</name>
</gene>
<sequence length="132" mass="15123">MNIFILTCCIVIPIIMIVVGILYILNLFKKSNSILDLIISLVMMFSGISQDNNPPIYLDKKIPIYSKKKCGIIWMISGVIMLICITILLLLNISQINSILDSLLDIEFIIFTIIFITTEYFLKKKSYIINKI</sequence>
<evidence type="ECO:0000313" key="2">
    <source>
        <dbReference type="EMBL" id="KGM93202.1"/>
    </source>
</evidence>
<dbReference type="EMBL" id="JDRY01000172">
    <property type="protein sequence ID" value="KGM93202.1"/>
    <property type="molecule type" value="Genomic_DNA"/>
</dbReference>
<keyword evidence="1" id="KW-0812">Transmembrane</keyword>
<feature type="transmembrane region" description="Helical" evidence="1">
    <location>
        <begin position="70"/>
        <end position="91"/>
    </location>
</feature>
<name>A0A0A0HXF0_CLOBO</name>
<reference evidence="2 3" key="1">
    <citation type="submission" date="2014-01" db="EMBL/GenBank/DDBJ databases">
        <title>Plasmidome dynamics in the species complex Clostridium novyi sensu lato converts strains of independent lineages into distinctly different pathogens.</title>
        <authorList>
            <person name="Skarin H."/>
            <person name="Segerman B."/>
        </authorList>
    </citation>
    <scope>NUCLEOTIDE SEQUENCE [LARGE SCALE GENOMIC DNA]</scope>
    <source>
        <strain evidence="2 3">DC5</strain>
    </source>
</reference>
<protein>
    <submittedName>
        <fullName evidence="2">Uncharacterized protein</fullName>
    </submittedName>
</protein>